<evidence type="ECO:0000313" key="3">
    <source>
        <dbReference type="Proteomes" id="UP001596253"/>
    </source>
</evidence>
<evidence type="ECO:0008006" key="4">
    <source>
        <dbReference type="Google" id="ProtNLM"/>
    </source>
</evidence>
<keyword evidence="1" id="KW-0812">Transmembrane</keyword>
<accession>A0ABW1R5K1</accession>
<evidence type="ECO:0000256" key="1">
    <source>
        <dbReference type="SAM" id="Phobius"/>
    </source>
</evidence>
<keyword evidence="1" id="KW-0472">Membrane</keyword>
<keyword evidence="1" id="KW-1133">Transmembrane helix</keyword>
<organism evidence="2 3">
    <name type="scientific">Lactiplantibacillus dongliensis</name>
    <dbReference type="NCBI Taxonomy" id="2559919"/>
    <lineage>
        <taxon>Bacteria</taxon>
        <taxon>Bacillati</taxon>
        <taxon>Bacillota</taxon>
        <taxon>Bacilli</taxon>
        <taxon>Lactobacillales</taxon>
        <taxon>Lactobacillaceae</taxon>
        <taxon>Lactiplantibacillus</taxon>
    </lineage>
</organism>
<reference evidence="3" key="1">
    <citation type="journal article" date="2019" name="Int. J. Syst. Evol. Microbiol.">
        <title>The Global Catalogue of Microorganisms (GCM) 10K type strain sequencing project: providing services to taxonomists for standard genome sequencing and annotation.</title>
        <authorList>
            <consortium name="The Broad Institute Genomics Platform"/>
            <consortium name="The Broad Institute Genome Sequencing Center for Infectious Disease"/>
            <person name="Wu L."/>
            <person name="Ma J."/>
        </authorList>
    </citation>
    <scope>NUCLEOTIDE SEQUENCE [LARGE SCALE GENOMIC DNA]</scope>
    <source>
        <strain evidence="3">CCM 8932</strain>
    </source>
</reference>
<dbReference type="Proteomes" id="UP001596253">
    <property type="component" value="Unassembled WGS sequence"/>
</dbReference>
<name>A0ABW1R5K1_9LACO</name>
<gene>
    <name evidence="2" type="ORF">ACFP3T_04690</name>
</gene>
<sequence length="222" mass="24931">MLNLQSKFGQKLMTIGNWVASLVTINLVWFVINLPVLIMLILSFTLPLNQTYAVTMTLVTIMLVAFTMPATTAAYHAVHEWQTTDSGSFIKVTWHAYLQALMHWQPNLLGAVFASGWLILLRTTTGNVMLHVATLVYGLVLLTVWNGWNYSQFEKQSLLALMVAHPVKLVLSAVATVILFALNFELHLIFFILLFSMSLAALATYRLFTPRPLTKDATEQQS</sequence>
<feature type="transmembrane region" description="Helical" evidence="1">
    <location>
        <begin position="188"/>
        <end position="208"/>
    </location>
</feature>
<feature type="transmembrane region" description="Helical" evidence="1">
    <location>
        <begin position="96"/>
        <end position="120"/>
    </location>
</feature>
<dbReference type="RefSeq" id="WP_137640491.1">
    <property type="nucleotide sequence ID" value="NZ_BJDK01000021.1"/>
</dbReference>
<dbReference type="EMBL" id="JBHSSD010000017">
    <property type="protein sequence ID" value="MFC6163971.1"/>
    <property type="molecule type" value="Genomic_DNA"/>
</dbReference>
<comment type="caution">
    <text evidence="2">The sequence shown here is derived from an EMBL/GenBank/DDBJ whole genome shotgun (WGS) entry which is preliminary data.</text>
</comment>
<protein>
    <recommendedName>
        <fullName evidence="4">Integral membrane protein</fullName>
    </recommendedName>
</protein>
<proteinExistence type="predicted"/>
<feature type="transmembrane region" description="Helical" evidence="1">
    <location>
        <begin position="52"/>
        <end position="75"/>
    </location>
</feature>
<evidence type="ECO:0000313" key="2">
    <source>
        <dbReference type="EMBL" id="MFC6163971.1"/>
    </source>
</evidence>
<feature type="transmembrane region" description="Helical" evidence="1">
    <location>
        <begin position="158"/>
        <end position="182"/>
    </location>
</feature>
<feature type="transmembrane region" description="Helical" evidence="1">
    <location>
        <begin position="126"/>
        <end position="146"/>
    </location>
</feature>
<keyword evidence="3" id="KW-1185">Reference proteome</keyword>